<keyword evidence="1" id="KW-0812">Transmembrane</keyword>
<name>A0A5B8CPE6_9PROT</name>
<keyword evidence="1" id="KW-0472">Membrane</keyword>
<dbReference type="RefSeq" id="WP_140001838.1">
    <property type="nucleotide sequence ID" value="NZ_CP040946.1"/>
</dbReference>
<proteinExistence type="predicted"/>
<accession>A0A5B8CPE6</accession>
<dbReference type="EMBL" id="CP040946">
    <property type="protein sequence ID" value="QDC43101.1"/>
    <property type="molecule type" value="Genomic_DNA"/>
</dbReference>
<feature type="transmembrane region" description="Helical" evidence="1">
    <location>
        <begin position="34"/>
        <end position="53"/>
    </location>
</feature>
<dbReference type="KEGG" id="mmec:FIU01_00235"/>
<evidence type="ECO:0000256" key="1">
    <source>
        <dbReference type="SAM" id="Phobius"/>
    </source>
</evidence>
<protein>
    <submittedName>
        <fullName evidence="2">Uncharacterized protein</fullName>
    </submittedName>
</protein>
<gene>
    <name evidence="2" type="ORF">FIU01_00235</name>
</gene>
<keyword evidence="1" id="KW-1133">Transmembrane helix</keyword>
<sequence>MSLVIHRKLLLTALICLLLYQVGTWITVVAGAVWGAGAALIVAIVSYFCARLAKRGANSTLWFILPTLLFTGVPLCITVWRLFTTEADWMDAGLDLVPLLVGFAVPVTLLSVVYLDLRKKTLLADARSQ</sequence>
<evidence type="ECO:0000313" key="3">
    <source>
        <dbReference type="Proteomes" id="UP000311008"/>
    </source>
</evidence>
<dbReference type="AlphaFoldDB" id="A0A5B8CPE6"/>
<dbReference type="Proteomes" id="UP000311008">
    <property type="component" value="Chromosome"/>
</dbReference>
<feature type="transmembrane region" description="Helical" evidence="1">
    <location>
        <begin position="60"/>
        <end position="84"/>
    </location>
</feature>
<evidence type="ECO:0000313" key="2">
    <source>
        <dbReference type="EMBL" id="QDC43101.1"/>
    </source>
</evidence>
<reference evidence="3" key="1">
    <citation type="journal article" date="2019" name="ISME J.">
        <title>Evolution in action: habitat transition from sediment to the pelagial leads to genome streamlining in Methylophilaceae.</title>
        <authorList>
            <person name="Salcher M."/>
            <person name="Schaefle D."/>
            <person name="Kaspar M."/>
            <person name="Neuenschwander S.M."/>
            <person name="Ghai R."/>
        </authorList>
    </citation>
    <scope>NUCLEOTIDE SEQUENCE [LARGE SCALE GENOMIC DNA]</scope>
    <source>
        <strain evidence="3">MMS-M-51</strain>
    </source>
</reference>
<feature type="transmembrane region" description="Helical" evidence="1">
    <location>
        <begin position="96"/>
        <end position="117"/>
    </location>
</feature>
<organism evidence="2 3">
    <name type="scientific">Methylophilus medardicus</name>
    <dbReference type="NCBI Taxonomy" id="2588534"/>
    <lineage>
        <taxon>Bacteria</taxon>
        <taxon>Pseudomonadati</taxon>
        <taxon>Pseudomonadota</taxon>
        <taxon>Betaproteobacteria</taxon>
        <taxon>Nitrosomonadales</taxon>
        <taxon>Methylophilaceae</taxon>
        <taxon>Methylophilus</taxon>
    </lineage>
</organism>
<keyword evidence="3" id="KW-1185">Reference proteome</keyword>
<dbReference type="OrthoDB" id="8537292at2"/>